<dbReference type="SUPFAM" id="SSF46689">
    <property type="entry name" value="Homeodomain-like"/>
    <property type="match status" value="1"/>
</dbReference>
<evidence type="ECO:0000313" key="7">
    <source>
        <dbReference type="Proteomes" id="UP001597296"/>
    </source>
</evidence>
<dbReference type="EMBL" id="JBHUIY010000003">
    <property type="protein sequence ID" value="MFD2232642.1"/>
    <property type="molecule type" value="Genomic_DNA"/>
</dbReference>
<dbReference type="PRINTS" id="PR00455">
    <property type="entry name" value="HTHTETR"/>
</dbReference>
<keyword evidence="1" id="KW-0805">Transcription regulation</keyword>
<dbReference type="PROSITE" id="PS50977">
    <property type="entry name" value="HTH_TETR_2"/>
    <property type="match status" value="1"/>
</dbReference>
<keyword evidence="2 4" id="KW-0238">DNA-binding</keyword>
<dbReference type="InterPro" id="IPR001647">
    <property type="entry name" value="HTH_TetR"/>
</dbReference>
<evidence type="ECO:0000256" key="4">
    <source>
        <dbReference type="PROSITE-ProRule" id="PRU00335"/>
    </source>
</evidence>
<name>A0ABW5C6Y3_9PROT</name>
<keyword evidence="7" id="KW-1185">Reference proteome</keyword>
<comment type="caution">
    <text evidence="6">The sequence shown here is derived from an EMBL/GenBank/DDBJ whole genome shotgun (WGS) entry which is preliminary data.</text>
</comment>
<dbReference type="PANTHER" id="PTHR30055">
    <property type="entry name" value="HTH-TYPE TRANSCRIPTIONAL REGULATOR RUTR"/>
    <property type="match status" value="1"/>
</dbReference>
<accession>A0ABW5C6Y3</accession>
<feature type="domain" description="HTH tetR-type" evidence="5">
    <location>
        <begin position="15"/>
        <end position="75"/>
    </location>
</feature>
<dbReference type="Gene3D" id="1.10.10.60">
    <property type="entry name" value="Homeodomain-like"/>
    <property type="match status" value="1"/>
</dbReference>
<dbReference type="InterPro" id="IPR036271">
    <property type="entry name" value="Tet_transcr_reg_TetR-rel_C_sf"/>
</dbReference>
<dbReference type="InterPro" id="IPR009057">
    <property type="entry name" value="Homeodomain-like_sf"/>
</dbReference>
<feature type="DNA-binding region" description="H-T-H motif" evidence="4">
    <location>
        <begin position="38"/>
        <end position="57"/>
    </location>
</feature>
<evidence type="ECO:0000256" key="2">
    <source>
        <dbReference type="ARBA" id="ARBA00023125"/>
    </source>
</evidence>
<evidence type="ECO:0000256" key="3">
    <source>
        <dbReference type="ARBA" id="ARBA00023163"/>
    </source>
</evidence>
<reference evidence="7" key="1">
    <citation type="journal article" date="2019" name="Int. J. Syst. Evol. Microbiol.">
        <title>The Global Catalogue of Microorganisms (GCM) 10K type strain sequencing project: providing services to taxonomists for standard genome sequencing and annotation.</title>
        <authorList>
            <consortium name="The Broad Institute Genomics Platform"/>
            <consortium name="The Broad Institute Genome Sequencing Center for Infectious Disease"/>
            <person name="Wu L."/>
            <person name="Ma J."/>
        </authorList>
    </citation>
    <scope>NUCLEOTIDE SEQUENCE [LARGE SCALE GENOMIC DNA]</scope>
    <source>
        <strain evidence="7">KCTC 15012</strain>
    </source>
</reference>
<dbReference type="InterPro" id="IPR050109">
    <property type="entry name" value="HTH-type_TetR-like_transc_reg"/>
</dbReference>
<dbReference type="RefSeq" id="WP_377314138.1">
    <property type="nucleotide sequence ID" value="NZ_JBHUIY010000003.1"/>
</dbReference>
<evidence type="ECO:0000256" key="1">
    <source>
        <dbReference type="ARBA" id="ARBA00023015"/>
    </source>
</evidence>
<dbReference type="PANTHER" id="PTHR30055:SF234">
    <property type="entry name" value="HTH-TYPE TRANSCRIPTIONAL REGULATOR BETI"/>
    <property type="match status" value="1"/>
</dbReference>
<evidence type="ECO:0000313" key="6">
    <source>
        <dbReference type="EMBL" id="MFD2232642.1"/>
    </source>
</evidence>
<sequence length="231" mass="25084">MKRTQTSSPAAERGDTTRHKLLLAAIEVFGRLGYDGATTRALAVAAGVNLQAIPYHFGGKEGLYQAVVAHIADHIAARMGPLRLRLAARFAAEAHGQPIIADEARVLLVDLLRTLAEFLIRPEMESWARVVIREQMEPSPAFDYLFRVGMEPQFAAARLLVGRVAGLDPANEWVGVRTFGLIGGVLMFRTAHGAVLRGMGWETMGPEQIALIRRLVEELVAGLPAAGEATR</sequence>
<dbReference type="Pfam" id="PF00440">
    <property type="entry name" value="TetR_N"/>
    <property type="match status" value="1"/>
</dbReference>
<proteinExistence type="predicted"/>
<dbReference type="Pfam" id="PF09209">
    <property type="entry name" value="CecR_C"/>
    <property type="match status" value="1"/>
</dbReference>
<dbReference type="Gene3D" id="1.10.357.10">
    <property type="entry name" value="Tetracycline Repressor, domain 2"/>
    <property type="match status" value="1"/>
</dbReference>
<protein>
    <submittedName>
        <fullName evidence="6">CerR family C-terminal domain-containing protein</fullName>
    </submittedName>
</protein>
<dbReference type="SUPFAM" id="SSF48498">
    <property type="entry name" value="Tetracyclin repressor-like, C-terminal domain"/>
    <property type="match status" value="1"/>
</dbReference>
<dbReference type="InterPro" id="IPR015292">
    <property type="entry name" value="Tscrpt_reg_YbiH_C"/>
</dbReference>
<gene>
    <name evidence="6" type="ORF">ACFSNB_02365</name>
</gene>
<evidence type="ECO:0000259" key="5">
    <source>
        <dbReference type="PROSITE" id="PS50977"/>
    </source>
</evidence>
<organism evidence="6 7">
    <name type="scientific">Phaeospirillum tilakii</name>
    <dbReference type="NCBI Taxonomy" id="741673"/>
    <lineage>
        <taxon>Bacteria</taxon>
        <taxon>Pseudomonadati</taxon>
        <taxon>Pseudomonadota</taxon>
        <taxon>Alphaproteobacteria</taxon>
        <taxon>Rhodospirillales</taxon>
        <taxon>Rhodospirillaceae</taxon>
        <taxon>Phaeospirillum</taxon>
    </lineage>
</organism>
<dbReference type="Proteomes" id="UP001597296">
    <property type="component" value="Unassembled WGS sequence"/>
</dbReference>
<keyword evidence="3" id="KW-0804">Transcription</keyword>